<dbReference type="STRING" id="1194695.A0A5A7TWD5"/>
<dbReference type="PANTHER" id="PTHR31635">
    <property type="entry name" value="REVERSE TRANSCRIPTASE DOMAIN-CONTAINING PROTEIN-RELATED"/>
    <property type="match status" value="1"/>
</dbReference>
<dbReference type="EMBL" id="SSTE01013279">
    <property type="protein sequence ID" value="KAA0047274.1"/>
    <property type="molecule type" value="Genomic_DNA"/>
</dbReference>
<dbReference type="AlphaFoldDB" id="A0A5A7TWD5"/>
<evidence type="ECO:0000313" key="1">
    <source>
        <dbReference type="EMBL" id="KAA0047274.1"/>
    </source>
</evidence>
<reference evidence="1 2" key="1">
    <citation type="submission" date="2019-08" db="EMBL/GenBank/DDBJ databases">
        <title>Draft genome sequences of two oriental melons (Cucumis melo L. var makuwa).</title>
        <authorList>
            <person name="Kwon S.-Y."/>
        </authorList>
    </citation>
    <scope>NUCLEOTIDE SEQUENCE [LARGE SCALE GENOMIC DNA]</scope>
    <source>
        <strain evidence="2">cv. SW 3</strain>
        <tissue evidence="1">Leaf</tissue>
    </source>
</reference>
<evidence type="ECO:0000313" key="2">
    <source>
        <dbReference type="Proteomes" id="UP000321393"/>
    </source>
</evidence>
<dbReference type="PANTHER" id="PTHR31635:SF196">
    <property type="entry name" value="REVERSE TRANSCRIPTASE DOMAIN-CONTAINING PROTEIN-RELATED"/>
    <property type="match status" value="1"/>
</dbReference>
<protein>
    <submittedName>
        <fullName evidence="1">LINE-1 retrotransposable element ORF2 protein</fullName>
    </submittedName>
</protein>
<name>A0A5A7TWD5_CUCMM</name>
<gene>
    <name evidence="1" type="ORF">E6C27_scaffold908G00670</name>
</gene>
<proteinExistence type="predicted"/>
<sequence length="249" mass="29126">MTDIIRLHRISIKIDLDQYAFQEAQTWAQKCKRIWNLEGDENSAYFHKICYARQRRNFISTITSKTREACTTNDKIEKAFIDHFEEIYKNNREELWLIDNLQWSTITNKEREDLCKPFAESEIQAALKDFANNKSPWPDGFTIKFFKVAWPFLKSNILDIFKDFHRNGIINKVVNETYIALIAKKEKCSLPSDYRSISLTTALCKLIAKVIAERLKIRLPGTISENQMTFVKGRQITDAILIANEAVDY</sequence>
<comment type="caution">
    <text evidence="1">The sequence shown here is derived from an EMBL/GenBank/DDBJ whole genome shotgun (WGS) entry which is preliminary data.</text>
</comment>
<dbReference type="Proteomes" id="UP000321393">
    <property type="component" value="Unassembled WGS sequence"/>
</dbReference>
<accession>A0A5A7TWD5</accession>
<organism evidence="1 2">
    <name type="scientific">Cucumis melo var. makuwa</name>
    <name type="common">Oriental melon</name>
    <dbReference type="NCBI Taxonomy" id="1194695"/>
    <lineage>
        <taxon>Eukaryota</taxon>
        <taxon>Viridiplantae</taxon>
        <taxon>Streptophyta</taxon>
        <taxon>Embryophyta</taxon>
        <taxon>Tracheophyta</taxon>
        <taxon>Spermatophyta</taxon>
        <taxon>Magnoliopsida</taxon>
        <taxon>eudicotyledons</taxon>
        <taxon>Gunneridae</taxon>
        <taxon>Pentapetalae</taxon>
        <taxon>rosids</taxon>
        <taxon>fabids</taxon>
        <taxon>Cucurbitales</taxon>
        <taxon>Cucurbitaceae</taxon>
        <taxon>Benincaseae</taxon>
        <taxon>Cucumis</taxon>
    </lineage>
</organism>
<dbReference type="OrthoDB" id="1938551at2759"/>